<dbReference type="SUPFAM" id="SSF160113">
    <property type="entry name" value="YegP-like"/>
    <property type="match status" value="2"/>
</dbReference>
<feature type="domain" description="DUF1508" evidence="2">
    <location>
        <begin position="10"/>
        <end position="56"/>
    </location>
</feature>
<dbReference type="InterPro" id="IPR010879">
    <property type="entry name" value="DUF1508"/>
</dbReference>
<evidence type="ECO:0000256" key="1">
    <source>
        <dbReference type="SAM" id="MobiDB-lite"/>
    </source>
</evidence>
<dbReference type="RefSeq" id="WP_089733987.1">
    <property type="nucleotide sequence ID" value="NZ_FNIA01000012.1"/>
</dbReference>
<dbReference type="InterPro" id="IPR051141">
    <property type="entry name" value="UPF0339_domain"/>
</dbReference>
<keyword evidence="4" id="KW-1185">Reference proteome</keyword>
<dbReference type="InterPro" id="IPR036913">
    <property type="entry name" value="YegP-like_sf"/>
</dbReference>
<dbReference type="STRING" id="996166.SAMN05192554_1127"/>
<dbReference type="EMBL" id="FNIA01000012">
    <property type="protein sequence ID" value="SDN01088.1"/>
    <property type="molecule type" value="Genomic_DNA"/>
</dbReference>
<dbReference type="Pfam" id="PF07411">
    <property type="entry name" value="DUF1508"/>
    <property type="match status" value="2"/>
</dbReference>
<dbReference type="OrthoDB" id="108721at2157"/>
<protein>
    <submittedName>
        <fullName evidence="3">Uncharacterized conserved protein YegP, UPF0339 family</fullName>
    </submittedName>
</protein>
<accession>A0A1G9XWA2</accession>
<gene>
    <name evidence="3" type="ORF">SAMN05192554_1127</name>
</gene>
<proteinExistence type="predicted"/>
<evidence type="ECO:0000259" key="2">
    <source>
        <dbReference type="Pfam" id="PF07411"/>
    </source>
</evidence>
<evidence type="ECO:0000313" key="4">
    <source>
        <dbReference type="Proteomes" id="UP000199370"/>
    </source>
</evidence>
<organism evidence="3 4">
    <name type="scientific">Haloarchaeobius iranensis</name>
    <dbReference type="NCBI Taxonomy" id="996166"/>
    <lineage>
        <taxon>Archaea</taxon>
        <taxon>Methanobacteriati</taxon>
        <taxon>Methanobacteriota</taxon>
        <taxon>Stenosarchaea group</taxon>
        <taxon>Halobacteria</taxon>
        <taxon>Halobacteriales</taxon>
        <taxon>Halorubellaceae</taxon>
        <taxon>Haloarchaeobius</taxon>
    </lineage>
</organism>
<name>A0A1G9XWA2_9EURY</name>
<feature type="compositionally biased region" description="Basic and acidic residues" evidence="1">
    <location>
        <begin position="98"/>
        <end position="112"/>
    </location>
</feature>
<feature type="region of interest" description="Disordered" evidence="1">
    <location>
        <begin position="97"/>
        <end position="121"/>
    </location>
</feature>
<evidence type="ECO:0000313" key="3">
    <source>
        <dbReference type="EMBL" id="SDN01088.1"/>
    </source>
</evidence>
<dbReference type="Proteomes" id="UP000199370">
    <property type="component" value="Unassembled WGS sequence"/>
</dbReference>
<sequence length="121" mass="13428">MVATFELYEDRAGKYRWRLVASNGEIIADSGEGYSTRSGAREAIGRIRERAPGAAVPSFEDTHFEVFRDRADEYRWRLVGDNGRILADSGEGYASKHGARDAAARVKQRATDAETTELDDA</sequence>
<dbReference type="PANTHER" id="PTHR40606">
    <property type="match status" value="1"/>
</dbReference>
<feature type="domain" description="DUF1508" evidence="2">
    <location>
        <begin position="69"/>
        <end position="116"/>
    </location>
</feature>
<dbReference type="AlphaFoldDB" id="A0A1G9XWA2"/>
<reference evidence="3 4" key="1">
    <citation type="submission" date="2016-10" db="EMBL/GenBank/DDBJ databases">
        <authorList>
            <person name="de Groot N.N."/>
        </authorList>
    </citation>
    <scope>NUCLEOTIDE SEQUENCE [LARGE SCALE GENOMIC DNA]</scope>
    <source>
        <strain evidence="4">EB21,IBRC-M 10013,KCTC 4048</strain>
    </source>
</reference>
<dbReference type="PANTHER" id="PTHR40606:SF1">
    <property type="entry name" value="UPF0339 PROTEIN YEGP"/>
    <property type="match status" value="1"/>
</dbReference>
<dbReference type="Gene3D" id="2.30.29.80">
    <property type="match status" value="1"/>
</dbReference>